<accession>A0A845B528</accession>
<keyword evidence="3" id="KW-1185">Reference proteome</keyword>
<dbReference type="OrthoDB" id="7506955at2"/>
<dbReference type="Proteomes" id="UP000431922">
    <property type="component" value="Unassembled WGS sequence"/>
</dbReference>
<organism evidence="2 3">
    <name type="scientific">Allopontixanthobacter sediminis</name>
    <dbReference type="NCBI Taxonomy" id="1689985"/>
    <lineage>
        <taxon>Bacteria</taxon>
        <taxon>Pseudomonadati</taxon>
        <taxon>Pseudomonadota</taxon>
        <taxon>Alphaproteobacteria</taxon>
        <taxon>Sphingomonadales</taxon>
        <taxon>Erythrobacteraceae</taxon>
        <taxon>Allopontixanthobacter</taxon>
    </lineage>
</organism>
<reference evidence="2 3" key="1">
    <citation type="submission" date="2019-12" db="EMBL/GenBank/DDBJ databases">
        <title>Genomic-based taxomic classification of the family Erythrobacteraceae.</title>
        <authorList>
            <person name="Xu L."/>
        </authorList>
    </citation>
    <scope>NUCLEOTIDE SEQUENCE [LARGE SCALE GENOMIC DNA]</scope>
    <source>
        <strain evidence="2 3">KCTC 42453</strain>
    </source>
</reference>
<dbReference type="EMBL" id="WTYL01000002">
    <property type="protein sequence ID" value="MXP44537.1"/>
    <property type="molecule type" value="Genomic_DNA"/>
</dbReference>
<feature type="compositionally biased region" description="Basic and acidic residues" evidence="1">
    <location>
        <begin position="1"/>
        <end position="14"/>
    </location>
</feature>
<evidence type="ECO:0000256" key="1">
    <source>
        <dbReference type="SAM" id="MobiDB-lite"/>
    </source>
</evidence>
<proteinExistence type="predicted"/>
<evidence type="ECO:0000313" key="3">
    <source>
        <dbReference type="Proteomes" id="UP000431922"/>
    </source>
</evidence>
<feature type="region of interest" description="Disordered" evidence="1">
    <location>
        <begin position="1"/>
        <end position="21"/>
    </location>
</feature>
<evidence type="ECO:0000313" key="2">
    <source>
        <dbReference type="EMBL" id="MXP44537.1"/>
    </source>
</evidence>
<dbReference type="RefSeq" id="WP_160756119.1">
    <property type="nucleotide sequence ID" value="NZ_WTYL01000002.1"/>
</dbReference>
<name>A0A845B528_9SPHN</name>
<dbReference type="AlphaFoldDB" id="A0A845B528"/>
<protein>
    <submittedName>
        <fullName evidence="2">Uncharacterized protein</fullName>
    </submittedName>
</protein>
<gene>
    <name evidence="2" type="ORF">GRI65_08710</name>
</gene>
<comment type="caution">
    <text evidence="2">The sequence shown here is derived from an EMBL/GenBank/DDBJ whole genome shotgun (WGS) entry which is preliminary data.</text>
</comment>
<sequence>MSIHTSDFHPDEPKPGIAGTPGTALAESAARHWDALHTAAGAVAGLAHLPPEDAPCGAANFASLLAAAPPWKAELAKSALSDIAAFMQSGLTALLAVHAENREPSAAAHALWSEFVHARDAVLKILPHQ</sequence>